<feature type="transmembrane region" description="Helical" evidence="3">
    <location>
        <begin position="6"/>
        <end position="27"/>
    </location>
</feature>
<protein>
    <recommendedName>
        <fullName evidence="4">VWFA domain-containing protein</fullName>
    </recommendedName>
</protein>
<dbReference type="Proteomes" id="UP000262878">
    <property type="component" value="Unassembled WGS sequence"/>
</dbReference>
<sequence length="617" mass="69878">MADFHFIRPAWLFALLPLAFLYARLLFIGKHQSGWHQWLPKHLSNVLVNSGGQMTFWSAHRLGLFWIVATLALSGPTWERLPQPVYQLDSGQVVLLDMSPSLLAEDINPNRLTRVRFKAMDLVRSGLDGDTGLVAYAADAFTISPLTEDNNNLLTLIPSLSPEIMPVPGNNPLSALKHADQLLTNAGYSQGDIYWITDGIDSQDMADVSNYLRATEHRVSILGVGTTDGAPIRDKEGALAKDKYGQVVVAKLYPDRLRDLAHLTGGIYVNSTSTNQDIDQFMALEPLSRKGKQGDIQQQGDQWLDMGPFLALLLIPMVLFSWRRGGTLGSYIIGFIGLSCMTVPQSAFAQESTTDPGWWLNNEQQAQQLLESDQWRRAAELSRDPLRKGAALYRQGDYAAAAEQYAQLDTPTGWYNRGNSLARQEQYQAAIDAYDEALLQRPNWEEAQANRQLMQQLLQQQKQQQGQKPGDKNKGQQDQDDRQSGQGQNESEQQQDQQQGDQQGEQSNPEGEQEQNSTSKDRQQSQQKDSQQPQQEEQKRQQQSQQQKKTSDPEREQRSQQTEFSDDIDPERARQLEQWMNRVPDDPSILLRRKMYLESQRRQQQGVGDPEGVEQKW</sequence>
<gene>
    <name evidence="5" type="ORF">DCR58_08625</name>
</gene>
<organism evidence="5 6">
    <name type="scientific">Idiomarina baltica</name>
    <dbReference type="NCBI Taxonomy" id="190892"/>
    <lineage>
        <taxon>Bacteria</taxon>
        <taxon>Pseudomonadati</taxon>
        <taxon>Pseudomonadota</taxon>
        <taxon>Gammaproteobacteria</taxon>
        <taxon>Alteromonadales</taxon>
        <taxon>Idiomarinaceae</taxon>
        <taxon>Idiomarina</taxon>
    </lineage>
</organism>
<dbReference type="Pfam" id="PF13519">
    <property type="entry name" value="VWA_2"/>
    <property type="match status" value="1"/>
</dbReference>
<keyword evidence="3" id="KW-0472">Membrane</keyword>
<evidence type="ECO:0000313" key="6">
    <source>
        <dbReference type="Proteomes" id="UP000262878"/>
    </source>
</evidence>
<evidence type="ECO:0000313" key="5">
    <source>
        <dbReference type="EMBL" id="HAR56831.1"/>
    </source>
</evidence>
<feature type="region of interest" description="Disordered" evidence="2">
    <location>
        <begin position="456"/>
        <end position="617"/>
    </location>
</feature>
<accession>A0A348WQL9</accession>
<feature type="compositionally biased region" description="Basic and acidic residues" evidence="2">
    <location>
        <begin position="469"/>
        <end position="483"/>
    </location>
</feature>
<evidence type="ECO:0000256" key="2">
    <source>
        <dbReference type="SAM" id="MobiDB-lite"/>
    </source>
</evidence>
<feature type="repeat" description="TPR" evidence="1">
    <location>
        <begin position="411"/>
        <end position="444"/>
    </location>
</feature>
<dbReference type="PANTHER" id="PTHR22550">
    <property type="entry name" value="SPORE GERMINATION PROTEIN"/>
    <property type="match status" value="1"/>
</dbReference>
<feature type="compositionally biased region" description="Basic and acidic residues" evidence="2">
    <location>
        <begin position="549"/>
        <end position="558"/>
    </location>
</feature>
<reference evidence="5 6" key="1">
    <citation type="journal article" date="2018" name="Nat. Biotechnol.">
        <title>A standardized bacterial taxonomy based on genome phylogeny substantially revises the tree of life.</title>
        <authorList>
            <person name="Parks D.H."/>
            <person name="Chuvochina M."/>
            <person name="Waite D.W."/>
            <person name="Rinke C."/>
            <person name="Skarshewski A."/>
            <person name="Chaumeil P.A."/>
            <person name="Hugenholtz P."/>
        </authorList>
    </citation>
    <scope>NUCLEOTIDE SEQUENCE [LARGE SCALE GENOMIC DNA]</scope>
    <source>
        <strain evidence="5">UBA9360</strain>
    </source>
</reference>
<keyword evidence="1" id="KW-0802">TPR repeat</keyword>
<evidence type="ECO:0000256" key="3">
    <source>
        <dbReference type="SAM" id="Phobius"/>
    </source>
</evidence>
<feature type="compositionally biased region" description="Low complexity" evidence="2">
    <location>
        <begin position="484"/>
        <end position="508"/>
    </location>
</feature>
<dbReference type="CDD" id="cd00198">
    <property type="entry name" value="vWFA"/>
    <property type="match status" value="1"/>
</dbReference>
<dbReference type="AlphaFoldDB" id="A0A348WQL9"/>
<name>A0A348WQL9_9GAMM</name>
<feature type="domain" description="VWFA" evidence="4">
    <location>
        <begin position="91"/>
        <end position="287"/>
    </location>
</feature>
<proteinExistence type="predicted"/>
<dbReference type="InterPro" id="IPR019734">
    <property type="entry name" value="TPR_rpt"/>
</dbReference>
<dbReference type="InterPro" id="IPR002035">
    <property type="entry name" value="VWF_A"/>
</dbReference>
<dbReference type="PROSITE" id="PS50005">
    <property type="entry name" value="TPR"/>
    <property type="match status" value="1"/>
</dbReference>
<dbReference type="InterPro" id="IPR050768">
    <property type="entry name" value="UPF0353/GerABKA_families"/>
</dbReference>
<evidence type="ECO:0000259" key="4">
    <source>
        <dbReference type="PROSITE" id="PS50234"/>
    </source>
</evidence>
<dbReference type="EMBL" id="DMUP01000206">
    <property type="protein sequence ID" value="HAR56831.1"/>
    <property type="molecule type" value="Genomic_DNA"/>
</dbReference>
<dbReference type="PROSITE" id="PS50234">
    <property type="entry name" value="VWFA"/>
    <property type="match status" value="1"/>
</dbReference>
<keyword evidence="3" id="KW-1133">Transmembrane helix</keyword>
<dbReference type="Pfam" id="PF00515">
    <property type="entry name" value="TPR_1"/>
    <property type="match status" value="1"/>
</dbReference>
<keyword evidence="3" id="KW-0812">Transmembrane</keyword>
<dbReference type="InterPro" id="IPR011990">
    <property type="entry name" value="TPR-like_helical_dom_sf"/>
</dbReference>
<evidence type="ECO:0000256" key="1">
    <source>
        <dbReference type="PROSITE-ProRule" id="PRU00339"/>
    </source>
</evidence>
<dbReference type="Gene3D" id="1.25.40.10">
    <property type="entry name" value="Tetratricopeptide repeat domain"/>
    <property type="match status" value="1"/>
</dbReference>
<feature type="compositionally biased region" description="Low complexity" evidence="2">
    <location>
        <begin position="524"/>
        <end position="548"/>
    </location>
</feature>
<dbReference type="InterPro" id="IPR036465">
    <property type="entry name" value="vWFA_dom_sf"/>
</dbReference>
<comment type="caution">
    <text evidence="5">The sequence shown here is derived from an EMBL/GenBank/DDBJ whole genome shotgun (WGS) entry which is preliminary data.</text>
</comment>
<dbReference type="STRING" id="314276.OS145_12255"/>
<feature type="compositionally biased region" description="Low complexity" evidence="2">
    <location>
        <begin position="456"/>
        <end position="468"/>
    </location>
</feature>
<dbReference type="PANTHER" id="PTHR22550:SF14">
    <property type="entry name" value="VWFA DOMAIN-CONTAINING PROTEIN"/>
    <property type="match status" value="1"/>
</dbReference>
<dbReference type="Gene3D" id="3.40.50.410">
    <property type="entry name" value="von Willebrand factor, type A domain"/>
    <property type="match status" value="1"/>
</dbReference>
<dbReference type="SUPFAM" id="SSF53300">
    <property type="entry name" value="vWA-like"/>
    <property type="match status" value="1"/>
</dbReference>
<dbReference type="SUPFAM" id="SSF48452">
    <property type="entry name" value="TPR-like"/>
    <property type="match status" value="1"/>
</dbReference>
<dbReference type="SMART" id="SM00028">
    <property type="entry name" value="TPR"/>
    <property type="match status" value="1"/>
</dbReference>